<evidence type="ECO:0000256" key="1">
    <source>
        <dbReference type="ARBA" id="ARBA00005695"/>
    </source>
</evidence>
<dbReference type="RefSeq" id="WP_127004152.1">
    <property type="nucleotide sequence ID" value="NZ_CP034346.1"/>
</dbReference>
<dbReference type="KEGG" id="plut:EI981_28765"/>
<dbReference type="GO" id="GO:0042597">
    <property type="term" value="C:periplasmic space"/>
    <property type="evidence" value="ECO:0007669"/>
    <property type="project" value="UniProtKB-ARBA"/>
</dbReference>
<comment type="similarity">
    <text evidence="1">Belongs to the bacterial solute-binding protein 5 family.</text>
</comment>
<dbReference type="EMBL" id="CP034346">
    <property type="protein sequence ID" value="AZS18030.1"/>
    <property type="molecule type" value="Genomic_DNA"/>
</dbReference>
<feature type="region of interest" description="Disordered" evidence="4">
    <location>
        <begin position="29"/>
        <end position="72"/>
    </location>
</feature>
<dbReference type="GO" id="GO:0043190">
    <property type="term" value="C:ATP-binding cassette (ABC) transporter complex"/>
    <property type="evidence" value="ECO:0007669"/>
    <property type="project" value="InterPro"/>
</dbReference>
<name>A0A3Q9IFJ2_9BACL</name>
<dbReference type="PANTHER" id="PTHR30290:SF9">
    <property type="entry name" value="OLIGOPEPTIDE-BINDING PROTEIN APPA"/>
    <property type="match status" value="1"/>
</dbReference>
<organism evidence="7 8">
    <name type="scientific">Paenibacillus lutimineralis</name>
    <dbReference type="NCBI Taxonomy" id="2707005"/>
    <lineage>
        <taxon>Bacteria</taxon>
        <taxon>Bacillati</taxon>
        <taxon>Bacillota</taxon>
        <taxon>Bacilli</taxon>
        <taxon>Bacillales</taxon>
        <taxon>Paenibacillaceae</taxon>
        <taxon>Paenibacillus</taxon>
    </lineage>
</organism>
<dbReference type="PIRSF" id="PIRSF002741">
    <property type="entry name" value="MppA"/>
    <property type="match status" value="1"/>
</dbReference>
<gene>
    <name evidence="7" type="ORF">EI981_28765</name>
</gene>
<feature type="domain" description="Solute-binding protein family 5" evidence="6">
    <location>
        <begin position="116"/>
        <end position="483"/>
    </location>
</feature>
<dbReference type="OrthoDB" id="9796817at2"/>
<dbReference type="GO" id="GO:1904680">
    <property type="term" value="F:peptide transmembrane transporter activity"/>
    <property type="evidence" value="ECO:0007669"/>
    <property type="project" value="TreeGrafter"/>
</dbReference>
<dbReference type="InterPro" id="IPR039424">
    <property type="entry name" value="SBP_5"/>
</dbReference>
<evidence type="ECO:0000313" key="7">
    <source>
        <dbReference type="EMBL" id="AZS18030.1"/>
    </source>
</evidence>
<evidence type="ECO:0000259" key="6">
    <source>
        <dbReference type="Pfam" id="PF00496"/>
    </source>
</evidence>
<keyword evidence="2" id="KW-0813">Transport</keyword>
<dbReference type="InterPro" id="IPR030678">
    <property type="entry name" value="Peptide/Ni-bd"/>
</dbReference>
<dbReference type="Gene3D" id="3.90.76.10">
    <property type="entry name" value="Dipeptide-binding Protein, Domain 1"/>
    <property type="match status" value="1"/>
</dbReference>
<feature type="chain" id="PRO_5038392414" evidence="5">
    <location>
        <begin position="23"/>
        <end position="582"/>
    </location>
</feature>
<keyword evidence="3 5" id="KW-0732">Signal</keyword>
<evidence type="ECO:0000256" key="2">
    <source>
        <dbReference type="ARBA" id="ARBA00022448"/>
    </source>
</evidence>
<feature type="signal peptide" evidence="5">
    <location>
        <begin position="1"/>
        <end position="22"/>
    </location>
</feature>
<dbReference type="InterPro" id="IPR000914">
    <property type="entry name" value="SBP_5_dom"/>
</dbReference>
<dbReference type="AlphaFoldDB" id="A0A3Q9IFJ2"/>
<proteinExistence type="inferred from homology"/>
<dbReference type="PROSITE" id="PS51257">
    <property type="entry name" value="PROKAR_LIPOPROTEIN"/>
    <property type="match status" value="1"/>
</dbReference>
<reference evidence="8" key="1">
    <citation type="submission" date="2018-12" db="EMBL/GenBank/DDBJ databases">
        <title>Complete genome sequence of Paenibacillus sp. MBLB1234.</title>
        <authorList>
            <person name="Nam Y.-D."/>
            <person name="Kang J."/>
            <person name="Chung W.-H."/>
            <person name="Park Y.S."/>
        </authorList>
    </citation>
    <scope>NUCLEOTIDE SEQUENCE [LARGE SCALE GENOMIC DNA]</scope>
    <source>
        <strain evidence="8">MBLB1234</strain>
    </source>
</reference>
<dbReference type="Pfam" id="PF00496">
    <property type="entry name" value="SBP_bac_5"/>
    <property type="match status" value="1"/>
</dbReference>
<dbReference type="PANTHER" id="PTHR30290">
    <property type="entry name" value="PERIPLASMIC BINDING COMPONENT OF ABC TRANSPORTER"/>
    <property type="match status" value="1"/>
</dbReference>
<evidence type="ECO:0000256" key="3">
    <source>
        <dbReference type="ARBA" id="ARBA00022729"/>
    </source>
</evidence>
<evidence type="ECO:0000256" key="4">
    <source>
        <dbReference type="SAM" id="MobiDB-lite"/>
    </source>
</evidence>
<accession>A0A3Q9IFJ2</accession>
<dbReference type="Gene3D" id="3.10.105.10">
    <property type="entry name" value="Dipeptide-binding Protein, Domain 3"/>
    <property type="match status" value="1"/>
</dbReference>
<dbReference type="GO" id="GO:0015833">
    <property type="term" value="P:peptide transport"/>
    <property type="evidence" value="ECO:0007669"/>
    <property type="project" value="TreeGrafter"/>
</dbReference>
<dbReference type="SUPFAM" id="SSF53850">
    <property type="entry name" value="Periplasmic binding protein-like II"/>
    <property type="match status" value="1"/>
</dbReference>
<dbReference type="Proteomes" id="UP000270678">
    <property type="component" value="Chromosome"/>
</dbReference>
<keyword evidence="8" id="KW-1185">Reference proteome</keyword>
<sequence>MTKKRYWMSLFMVLSLLGALLAGCGGSKTDSAGGNDKPQNTNQQTDNNKQGDEQNTSDTGTPKDGGTFTFSSPSDIVSINPIFVSDTASGDAELFAFAKIYDLDRAGNLVVEPWSLAESLPDISEDGKTYTVKLKSTPKWSDGQPVTVDDIIFTINTITNPEVGAPGISEYDKVDKLEKIDDQTVKITLKDVYAPFGYTLNSTIAPAHILKDVDPKELKNSKFGVDPAQTVSNGPWKWTEWKQKQYLTFEADSNYWGEVKPHIGKVIYKVYADQNTEVQALLKGDVDSVQSVPLTQLDAVKNQKGITISNKPGASYEFISFNFDPNNFKDKFIPFASQKARQAIAHALNRQGMVDNVLKGTGILMNAPFLPGSWADPGDKAVNYAYDVEAAKKLLAEDGWVANSKDGILEKDGKRFSFELQYNAGNSRREQISAIAQQNLKEVGIELIPKAIDFSAWVEQNLNPGKYETVLLGWSLSNPDPNQESIFSSHYFPEAGQNMGWYKNEKLDQLWIDGYSTVDQNERKAIYADAANELSTDLPYIFMYQYGTPQAIGPKVKFPEEDGPEPTRAYGYFYHIIKWWVE</sequence>
<protein>
    <submittedName>
        <fullName evidence="7">Peptide ABC transporter substrate-binding protein</fullName>
    </submittedName>
</protein>
<dbReference type="Gene3D" id="3.40.190.10">
    <property type="entry name" value="Periplasmic binding protein-like II"/>
    <property type="match status" value="1"/>
</dbReference>
<feature type="compositionally biased region" description="Low complexity" evidence="4">
    <location>
        <begin position="35"/>
        <end position="48"/>
    </location>
</feature>
<evidence type="ECO:0000256" key="5">
    <source>
        <dbReference type="SAM" id="SignalP"/>
    </source>
</evidence>
<evidence type="ECO:0000313" key="8">
    <source>
        <dbReference type="Proteomes" id="UP000270678"/>
    </source>
</evidence>